<dbReference type="Proteomes" id="UP000215405">
    <property type="component" value="Unassembled WGS sequence"/>
</dbReference>
<accession>A0A231V0T0</accession>
<name>A0A231V0T0_9HYPH</name>
<proteinExistence type="predicted"/>
<keyword evidence="2" id="KW-1185">Reference proteome</keyword>
<sequence length="237" mass="25418">MSVISTSKGRSAMITTTRRHERSHNAFGLLIKGSIALALAGSLAGCGKLHRDRVVTGAIKDQVEINHPIRLGAKTTKLEFPVLAGATALTYEQREVIEGFATGWDPRAGGGFQILIPKGMPNSYAAEAVAGDMVQSLTRIGVPSAMMAAYDYTPATPHQSKLILLRTGLGAIAPVCGDYSENMIDNSENRRYRDFGCSTQANIAAMLDNPTDLLGPRRMTPPDVEARANAIDTYRGE</sequence>
<dbReference type="Pfam" id="PF09476">
    <property type="entry name" value="Pilus_CpaD"/>
    <property type="match status" value="1"/>
</dbReference>
<reference evidence="2" key="1">
    <citation type="journal article" date="2017" name="Int. J. Syst. Evol. Microbiol.">
        <title>Notoacmeibacter marinus gen. nov., sp. nov., isolated from the gut of a limpet and proposal of Notoacmeibacteraceae fam. nov. in the order Rhizobiales of the class Alphaproteobacteria.</title>
        <authorList>
            <person name="Huang Z."/>
            <person name="Guo F."/>
            <person name="Lai Q."/>
        </authorList>
    </citation>
    <scope>NUCLEOTIDE SEQUENCE [LARGE SCALE GENOMIC DNA]</scope>
    <source>
        <strain evidence="2">XMTR2A4</strain>
    </source>
</reference>
<dbReference type="InterPro" id="IPR019027">
    <property type="entry name" value="Pilus_biogenesis_CpaD-related"/>
</dbReference>
<dbReference type="InterPro" id="IPR013361">
    <property type="entry name" value="Pilus_CpaD"/>
</dbReference>
<organism evidence="1 2">
    <name type="scientific">Notoacmeibacter marinus</name>
    <dbReference type="NCBI Taxonomy" id="1876515"/>
    <lineage>
        <taxon>Bacteria</taxon>
        <taxon>Pseudomonadati</taxon>
        <taxon>Pseudomonadota</taxon>
        <taxon>Alphaproteobacteria</taxon>
        <taxon>Hyphomicrobiales</taxon>
        <taxon>Notoacmeibacteraceae</taxon>
        <taxon>Notoacmeibacter</taxon>
    </lineage>
</organism>
<evidence type="ECO:0000313" key="1">
    <source>
        <dbReference type="EMBL" id="OXT01809.1"/>
    </source>
</evidence>
<comment type="caution">
    <text evidence="1">The sequence shown here is derived from an EMBL/GenBank/DDBJ whole genome shotgun (WGS) entry which is preliminary data.</text>
</comment>
<protein>
    <recommendedName>
        <fullName evidence="3">Pilus assembly protein CpaD</fullName>
    </recommendedName>
</protein>
<dbReference type="AlphaFoldDB" id="A0A231V0T0"/>
<evidence type="ECO:0008006" key="3">
    <source>
        <dbReference type="Google" id="ProtNLM"/>
    </source>
</evidence>
<evidence type="ECO:0000313" key="2">
    <source>
        <dbReference type="Proteomes" id="UP000215405"/>
    </source>
</evidence>
<dbReference type="NCBIfam" id="TIGR02522">
    <property type="entry name" value="pilus_cpaD"/>
    <property type="match status" value="1"/>
</dbReference>
<gene>
    <name evidence="1" type="ORF">B7H23_02325</name>
</gene>
<dbReference type="EMBL" id="NBYO01000001">
    <property type="protein sequence ID" value="OXT01809.1"/>
    <property type="molecule type" value="Genomic_DNA"/>
</dbReference>